<keyword evidence="6" id="KW-1185">Reference proteome</keyword>
<dbReference type="InterPro" id="IPR037923">
    <property type="entry name" value="HTH-like"/>
</dbReference>
<accession>A0AAE3XMF2</accession>
<name>A0AAE3XMF2_9BACT</name>
<dbReference type="GO" id="GO:0043565">
    <property type="term" value="F:sequence-specific DNA binding"/>
    <property type="evidence" value="ECO:0007669"/>
    <property type="project" value="InterPro"/>
</dbReference>
<dbReference type="PROSITE" id="PS01124">
    <property type="entry name" value="HTH_ARAC_FAMILY_2"/>
    <property type="match status" value="1"/>
</dbReference>
<dbReference type="InterPro" id="IPR009057">
    <property type="entry name" value="Homeodomain-like_sf"/>
</dbReference>
<dbReference type="PANTHER" id="PTHR43280">
    <property type="entry name" value="ARAC-FAMILY TRANSCRIPTIONAL REGULATOR"/>
    <property type="match status" value="1"/>
</dbReference>
<evidence type="ECO:0000256" key="3">
    <source>
        <dbReference type="ARBA" id="ARBA00023163"/>
    </source>
</evidence>
<dbReference type="RefSeq" id="WP_309938181.1">
    <property type="nucleotide sequence ID" value="NZ_AP025305.1"/>
</dbReference>
<dbReference type="PANTHER" id="PTHR43280:SF28">
    <property type="entry name" value="HTH-TYPE TRANSCRIPTIONAL ACTIVATOR RHAS"/>
    <property type="match status" value="1"/>
</dbReference>
<dbReference type="InterPro" id="IPR003313">
    <property type="entry name" value="AraC-bd"/>
</dbReference>
<keyword evidence="1" id="KW-0805">Transcription regulation</keyword>
<protein>
    <submittedName>
        <fullName evidence="5">AraC-like DNA-binding protein</fullName>
    </submittedName>
</protein>
<sequence>MIIESTNQLFEISTEELSVWEKRPHKQNFFEIVYIEKGSGLQCVNEHEFEYHGGNIFLLPPLDCHSFIIKQTSIFHFIRFTDHFFMSDSGFTDYKIWFDQMAHILANYNKIPGDIISTPRERDYIVNSINFIQNEYSNIDSYSNSIIMEIMASIVNILARSIEKKYIEQNDQLDKRFGEILRFINSNILENDKLRVSSLAENFNISKTYFSEYFKKQAGISLAEYILNSKLKIAETKILHTKLSLKEIAYQLNFTDSSHLSKAFKKKNGVTIKMFKANPHSIYQTNLNQ</sequence>
<proteinExistence type="predicted"/>
<keyword evidence="3" id="KW-0804">Transcription</keyword>
<dbReference type="EMBL" id="JAVDQD010000002">
    <property type="protein sequence ID" value="MDR6238673.1"/>
    <property type="molecule type" value="Genomic_DNA"/>
</dbReference>
<organism evidence="5 6">
    <name type="scientific">Aureibacter tunicatorum</name>
    <dbReference type="NCBI Taxonomy" id="866807"/>
    <lineage>
        <taxon>Bacteria</taxon>
        <taxon>Pseudomonadati</taxon>
        <taxon>Bacteroidota</taxon>
        <taxon>Cytophagia</taxon>
        <taxon>Cytophagales</taxon>
        <taxon>Persicobacteraceae</taxon>
        <taxon>Aureibacter</taxon>
    </lineage>
</organism>
<dbReference type="SMART" id="SM00342">
    <property type="entry name" value="HTH_ARAC"/>
    <property type="match status" value="1"/>
</dbReference>
<evidence type="ECO:0000256" key="1">
    <source>
        <dbReference type="ARBA" id="ARBA00023015"/>
    </source>
</evidence>
<evidence type="ECO:0000313" key="5">
    <source>
        <dbReference type="EMBL" id="MDR6238673.1"/>
    </source>
</evidence>
<keyword evidence="2 5" id="KW-0238">DNA-binding</keyword>
<feature type="domain" description="HTH araC/xylS-type" evidence="4">
    <location>
        <begin position="178"/>
        <end position="278"/>
    </location>
</feature>
<evidence type="ECO:0000313" key="6">
    <source>
        <dbReference type="Proteomes" id="UP001185092"/>
    </source>
</evidence>
<dbReference type="GO" id="GO:0003700">
    <property type="term" value="F:DNA-binding transcription factor activity"/>
    <property type="evidence" value="ECO:0007669"/>
    <property type="project" value="InterPro"/>
</dbReference>
<gene>
    <name evidence="5" type="ORF">HNQ88_001710</name>
</gene>
<reference evidence="5" key="1">
    <citation type="submission" date="2023-07" db="EMBL/GenBank/DDBJ databases">
        <title>Genomic Encyclopedia of Type Strains, Phase IV (KMG-IV): sequencing the most valuable type-strain genomes for metagenomic binning, comparative biology and taxonomic classification.</title>
        <authorList>
            <person name="Goeker M."/>
        </authorList>
    </citation>
    <scope>NUCLEOTIDE SEQUENCE</scope>
    <source>
        <strain evidence="5">DSM 26174</strain>
    </source>
</reference>
<dbReference type="InterPro" id="IPR018060">
    <property type="entry name" value="HTH_AraC"/>
</dbReference>
<dbReference type="AlphaFoldDB" id="A0AAE3XMF2"/>
<dbReference type="SUPFAM" id="SSF51215">
    <property type="entry name" value="Regulatory protein AraC"/>
    <property type="match status" value="1"/>
</dbReference>
<dbReference type="Proteomes" id="UP001185092">
    <property type="component" value="Unassembled WGS sequence"/>
</dbReference>
<evidence type="ECO:0000259" key="4">
    <source>
        <dbReference type="PROSITE" id="PS01124"/>
    </source>
</evidence>
<dbReference type="Pfam" id="PF12833">
    <property type="entry name" value="HTH_18"/>
    <property type="match status" value="1"/>
</dbReference>
<comment type="caution">
    <text evidence="5">The sequence shown here is derived from an EMBL/GenBank/DDBJ whole genome shotgun (WGS) entry which is preliminary data.</text>
</comment>
<evidence type="ECO:0000256" key="2">
    <source>
        <dbReference type="ARBA" id="ARBA00023125"/>
    </source>
</evidence>
<dbReference type="Pfam" id="PF02311">
    <property type="entry name" value="AraC_binding"/>
    <property type="match status" value="1"/>
</dbReference>
<dbReference type="Gene3D" id="1.10.10.60">
    <property type="entry name" value="Homeodomain-like"/>
    <property type="match status" value="2"/>
</dbReference>
<dbReference type="SUPFAM" id="SSF46689">
    <property type="entry name" value="Homeodomain-like"/>
    <property type="match status" value="1"/>
</dbReference>